<evidence type="ECO:0000313" key="2">
    <source>
        <dbReference type="EMBL" id="OHV39710.1"/>
    </source>
</evidence>
<keyword evidence="3" id="KW-1185">Reference proteome</keyword>
<dbReference type="AlphaFoldDB" id="A0A1S1R0J2"/>
<protein>
    <submittedName>
        <fullName evidence="2">Uncharacterized protein</fullName>
    </submittedName>
</protein>
<feature type="region of interest" description="Disordered" evidence="1">
    <location>
        <begin position="51"/>
        <end position="71"/>
    </location>
</feature>
<dbReference type="EMBL" id="MAXA01000091">
    <property type="protein sequence ID" value="OHV39710.1"/>
    <property type="molecule type" value="Genomic_DNA"/>
</dbReference>
<organism evidence="2 3">
    <name type="scientific">Parafrankia soli</name>
    <dbReference type="NCBI Taxonomy" id="2599596"/>
    <lineage>
        <taxon>Bacteria</taxon>
        <taxon>Bacillati</taxon>
        <taxon>Actinomycetota</taxon>
        <taxon>Actinomycetes</taxon>
        <taxon>Frankiales</taxon>
        <taxon>Frankiaceae</taxon>
        <taxon>Parafrankia</taxon>
    </lineage>
</organism>
<evidence type="ECO:0000313" key="3">
    <source>
        <dbReference type="Proteomes" id="UP000179769"/>
    </source>
</evidence>
<reference evidence="3" key="1">
    <citation type="submission" date="2016-07" db="EMBL/GenBank/DDBJ databases">
        <title>Frankia sp. NRRL B-16219 Genome sequencing.</title>
        <authorList>
            <person name="Ghodhbane-Gtari F."/>
            <person name="Swanson E."/>
            <person name="Gueddou A."/>
            <person name="Louati M."/>
            <person name="Nouioui I."/>
            <person name="Hezbri K."/>
            <person name="Abebe-Akele F."/>
            <person name="Simpson S."/>
            <person name="Morris K."/>
            <person name="Thomas K."/>
            <person name="Gtari M."/>
            <person name="Tisa L.S."/>
        </authorList>
    </citation>
    <scope>NUCLEOTIDE SEQUENCE [LARGE SCALE GENOMIC DNA]</scope>
    <source>
        <strain evidence="3">NRRL B-16219</strain>
    </source>
</reference>
<name>A0A1S1R0J2_9ACTN</name>
<feature type="compositionally biased region" description="Low complexity" evidence="1">
    <location>
        <begin position="57"/>
        <end position="71"/>
    </location>
</feature>
<comment type="caution">
    <text evidence="2">The sequence shown here is derived from an EMBL/GenBank/DDBJ whole genome shotgun (WGS) entry which is preliminary data.</text>
</comment>
<dbReference type="Proteomes" id="UP000179769">
    <property type="component" value="Unassembled WGS sequence"/>
</dbReference>
<accession>A0A1S1R0J2</accession>
<dbReference type="OrthoDB" id="4627936at2"/>
<gene>
    <name evidence="2" type="ORF">BBK14_13645</name>
</gene>
<proteinExistence type="predicted"/>
<evidence type="ECO:0000256" key="1">
    <source>
        <dbReference type="SAM" id="MobiDB-lite"/>
    </source>
</evidence>
<sequence>MGALRDELHRLIDRLPESQVAPVLALLRERTPTVDGSDEWPLPEFVGTLSSGKGDLAARSSQLSSASRRLP</sequence>